<dbReference type="InterPro" id="IPR057670">
    <property type="entry name" value="SH3_retrovirus"/>
</dbReference>
<accession>A0A0E0FBI9</accession>
<reference evidence="3" key="1">
    <citation type="submission" date="2015-04" db="UniProtKB">
        <authorList>
            <consortium name="EnsemblPlants"/>
        </authorList>
    </citation>
    <scope>IDENTIFICATION</scope>
</reference>
<dbReference type="Gramene" id="OMERI12G06690.1">
    <property type="protein sequence ID" value="OMERI12G06690.1"/>
    <property type="gene ID" value="OMERI12G06690"/>
</dbReference>
<protein>
    <recommendedName>
        <fullName evidence="2">Retroviral polymerase SH3-like domain-containing protein</fullName>
    </recommendedName>
</protein>
<organism evidence="3">
    <name type="scientific">Oryza meridionalis</name>
    <dbReference type="NCBI Taxonomy" id="40149"/>
    <lineage>
        <taxon>Eukaryota</taxon>
        <taxon>Viridiplantae</taxon>
        <taxon>Streptophyta</taxon>
        <taxon>Embryophyta</taxon>
        <taxon>Tracheophyta</taxon>
        <taxon>Spermatophyta</taxon>
        <taxon>Magnoliopsida</taxon>
        <taxon>Liliopsida</taxon>
        <taxon>Poales</taxon>
        <taxon>Poaceae</taxon>
        <taxon>BOP clade</taxon>
        <taxon>Oryzoideae</taxon>
        <taxon>Oryzeae</taxon>
        <taxon>Oryzinae</taxon>
        <taxon>Oryza</taxon>
    </lineage>
</organism>
<reference evidence="3" key="2">
    <citation type="submission" date="2018-05" db="EMBL/GenBank/DDBJ databases">
        <title>OmerRS3 (Oryza meridionalis Reference Sequence Version 3).</title>
        <authorList>
            <person name="Zhang J."/>
            <person name="Kudrna D."/>
            <person name="Lee S."/>
            <person name="Talag J."/>
            <person name="Welchert J."/>
            <person name="Wing R.A."/>
        </authorList>
    </citation>
    <scope>NUCLEOTIDE SEQUENCE [LARGE SCALE GENOMIC DNA]</scope>
    <source>
        <strain evidence="3">cv. OR44</strain>
    </source>
</reference>
<evidence type="ECO:0000313" key="3">
    <source>
        <dbReference type="EnsemblPlants" id="OMERI12G06690.1"/>
    </source>
</evidence>
<sequence>METIPISINTNTEHSMNASVSTKTFPHVRGARLQGHLTGATKKPPADISVTVDGATQKTANPAYDDWEATDQQVLGFLLSSLTREVLMQVATCDTAAETWSTIKGMYSTHTRARCINTRFALTNMKKGNMTTPEYFAKMKSLGDEMSIAGGRAIDEEELIQYIITGLGEGYSEVISAVCACVEPISVSDLYSQVLNFEARQAIYRGAQEVNLANRGGFSRSGGSSRGRGNPGGGRSRGNPGGGRGRLAHLEEASTRGPSIKCVSKEDTLLLTAGIGMMKTVAINSYGVDTNWYIDMGATDHITGELDKLTIKEKYNGAEQIHTASGAEYKSQVLEKFQEFQAMVERMFDRKILAMQTDWGAVQAATYLINRIPSRVIHNISPLEKLHHQKPDYTSLRVFGCACWPNLHPYNNHKLQFRSKRCVFLGFSNIHKGFKCLVVPTGRVYISRDVVFDETIFPFFELHANAGARLRSEIELLPSDLFCPVYSRGNDQLSNHVTNPLSNNLVDEHELQENNEDQQDA</sequence>
<keyword evidence="4" id="KW-1185">Reference proteome</keyword>
<proteinExistence type="predicted"/>
<dbReference type="PANTHER" id="PTHR47481">
    <property type="match status" value="1"/>
</dbReference>
<dbReference type="PANTHER" id="PTHR47481:SF31">
    <property type="entry name" value="OS01G0873500 PROTEIN"/>
    <property type="match status" value="1"/>
</dbReference>
<evidence type="ECO:0000259" key="2">
    <source>
        <dbReference type="Pfam" id="PF25597"/>
    </source>
</evidence>
<dbReference type="STRING" id="40149.A0A0E0FBI9"/>
<feature type="compositionally biased region" description="Gly residues" evidence="1">
    <location>
        <begin position="224"/>
        <end position="245"/>
    </location>
</feature>
<evidence type="ECO:0000313" key="4">
    <source>
        <dbReference type="Proteomes" id="UP000008021"/>
    </source>
</evidence>
<dbReference type="AlphaFoldDB" id="A0A0E0FBI9"/>
<dbReference type="Proteomes" id="UP000008021">
    <property type="component" value="Chromosome 12"/>
</dbReference>
<evidence type="ECO:0000256" key="1">
    <source>
        <dbReference type="SAM" id="MobiDB-lite"/>
    </source>
</evidence>
<name>A0A0E0FBI9_9ORYZ</name>
<dbReference type="EnsemblPlants" id="OMERI12G06690.1">
    <property type="protein sequence ID" value="OMERI12G06690.1"/>
    <property type="gene ID" value="OMERI12G06690"/>
</dbReference>
<dbReference type="Pfam" id="PF25597">
    <property type="entry name" value="SH3_retrovirus"/>
    <property type="match status" value="1"/>
</dbReference>
<dbReference type="HOGENOM" id="CLU_523155_0_0_1"/>
<dbReference type="Pfam" id="PF14223">
    <property type="entry name" value="Retrotran_gag_2"/>
    <property type="match status" value="1"/>
</dbReference>
<feature type="region of interest" description="Disordered" evidence="1">
    <location>
        <begin position="215"/>
        <end position="247"/>
    </location>
</feature>
<feature type="domain" description="Retroviral polymerase SH3-like" evidence="2">
    <location>
        <begin position="401"/>
        <end position="460"/>
    </location>
</feature>